<sequence length="644" mass="69481">MNSDAATQMEPRVIALSPLFLGLLRAGQTAAYALRPCFATRLDVYSGSTGPEGSWVPCALLISQRGQLYLFSADDGRVINAALLGPATDTGADTARVDVVTQRVLGPDFDMQSLYMRCRQPLHLVGPRETGERGGGSTARRSEAVAEGDAAPSTVFPPFSYLMRFHCRNAPVVLQLIRIVTAFADPKKGEIFLQQAQVSLKEEFNHSIFIDPVATTPGRQDQAHRQGDSHTWRSALRNVSPLKALGFSPRAKGVVNMRDVARAAKKRLLDAGERIEIPPPLDSAAPLRPYSMAEFNEANGVMSNARDQVSLGGGIAADRQTRASALQAKCGGTVDAASPAISQFYAAIMGRMSHFTISSSEDLLHMCGLPAFEVQFAVFLAQRHIQDLVEACAGQLLAAFPNVPNLPQYRILAREAVREELRWKFGVTYRELCSAARARIDCTSVPQLLLEEERASTQRPHEEAIQALLAEYAARRQTMLEDEASVFFGSNHEPKLAETGQPLAPLCAEETAEWRKAVVEAAEALQALERGIRRIRDSVSCDSDDNSDEDAGKKEDAGNVMGGSVTAVSSRRRRNETAARFVSVQDEAAFLLQRIQRKAGNAFFAATAELQRGSVGKGLGGGRCGTGGDAIGVQSAAHSTAAAD</sequence>
<dbReference type="AlphaFoldDB" id="A0A422PEV6"/>
<protein>
    <submittedName>
        <fullName evidence="2">Uncharacterized protein</fullName>
    </submittedName>
</protein>
<evidence type="ECO:0000256" key="1">
    <source>
        <dbReference type="SAM" id="MobiDB-lite"/>
    </source>
</evidence>
<name>A0A422PEV6_9TRYP</name>
<feature type="region of interest" description="Disordered" evidence="1">
    <location>
        <begin position="539"/>
        <end position="572"/>
    </location>
</feature>
<dbReference type="GeneID" id="40318847"/>
<proteinExistence type="predicted"/>
<accession>A0A422PEV6</accession>
<gene>
    <name evidence="2" type="ORF">Tco025E_05236</name>
</gene>
<dbReference type="OrthoDB" id="243945at2759"/>
<comment type="caution">
    <text evidence="2">The sequence shown here is derived from an EMBL/GenBank/DDBJ whole genome shotgun (WGS) entry which is preliminary data.</text>
</comment>
<evidence type="ECO:0000313" key="3">
    <source>
        <dbReference type="Proteomes" id="UP000284403"/>
    </source>
</evidence>
<organism evidence="2 3">
    <name type="scientific">Trypanosoma conorhini</name>
    <dbReference type="NCBI Taxonomy" id="83891"/>
    <lineage>
        <taxon>Eukaryota</taxon>
        <taxon>Discoba</taxon>
        <taxon>Euglenozoa</taxon>
        <taxon>Kinetoplastea</taxon>
        <taxon>Metakinetoplastina</taxon>
        <taxon>Trypanosomatida</taxon>
        <taxon>Trypanosomatidae</taxon>
        <taxon>Trypanosoma</taxon>
    </lineage>
</organism>
<dbReference type="Proteomes" id="UP000284403">
    <property type="component" value="Unassembled WGS sequence"/>
</dbReference>
<dbReference type="RefSeq" id="XP_029227745.1">
    <property type="nucleotide sequence ID" value="XM_029372137.1"/>
</dbReference>
<keyword evidence="3" id="KW-1185">Reference proteome</keyword>
<evidence type="ECO:0000313" key="2">
    <source>
        <dbReference type="EMBL" id="RNF16255.1"/>
    </source>
</evidence>
<dbReference type="EMBL" id="MKKU01000299">
    <property type="protein sequence ID" value="RNF16255.1"/>
    <property type="molecule type" value="Genomic_DNA"/>
</dbReference>
<reference evidence="2 3" key="1">
    <citation type="journal article" date="2018" name="BMC Genomics">
        <title>Genomic comparison of Trypanosoma conorhini and Trypanosoma rangeli to Trypanosoma cruzi strains of high and low virulence.</title>
        <authorList>
            <person name="Bradwell K.R."/>
            <person name="Koparde V.N."/>
            <person name="Matveyev A.V."/>
            <person name="Serrano M.G."/>
            <person name="Alves J.M."/>
            <person name="Parikh H."/>
            <person name="Huang B."/>
            <person name="Lee V."/>
            <person name="Espinosa-Alvarez O."/>
            <person name="Ortiz P.A."/>
            <person name="Costa-Martins A.G."/>
            <person name="Teixeira M.M."/>
            <person name="Buck G.A."/>
        </authorList>
    </citation>
    <scope>NUCLEOTIDE SEQUENCE [LARGE SCALE GENOMIC DNA]</scope>
    <source>
        <strain evidence="2 3">025E</strain>
    </source>
</reference>
<feature type="region of interest" description="Disordered" evidence="1">
    <location>
        <begin position="126"/>
        <end position="147"/>
    </location>
</feature>